<dbReference type="Pfam" id="PF17389">
    <property type="entry name" value="Bac_rhamnosid6H"/>
    <property type="match status" value="1"/>
</dbReference>
<evidence type="ECO:0000259" key="4">
    <source>
        <dbReference type="Pfam" id="PF17389"/>
    </source>
</evidence>
<evidence type="ECO:0000313" key="6">
    <source>
        <dbReference type="EMBL" id="KOH43204.1"/>
    </source>
</evidence>
<dbReference type="GO" id="GO:0030596">
    <property type="term" value="F:alpha-L-rhamnosidase activity"/>
    <property type="evidence" value="ECO:0007669"/>
    <property type="project" value="UniProtKB-EC"/>
</dbReference>
<dbReference type="SUPFAM" id="SSF48208">
    <property type="entry name" value="Six-hairpin glycosidases"/>
    <property type="match status" value="1"/>
</dbReference>
<comment type="catalytic activity">
    <reaction evidence="1">
        <text>Hydrolysis of terminal non-reducing alpha-L-rhamnose residues in alpha-L-rhamnosides.</text>
        <dbReference type="EC" id="3.2.1.40"/>
    </reaction>
</comment>
<organism evidence="6 7">
    <name type="scientific">Sunxiuqinia dokdonensis</name>
    <dbReference type="NCBI Taxonomy" id="1409788"/>
    <lineage>
        <taxon>Bacteria</taxon>
        <taxon>Pseudomonadati</taxon>
        <taxon>Bacteroidota</taxon>
        <taxon>Bacteroidia</taxon>
        <taxon>Marinilabiliales</taxon>
        <taxon>Prolixibacteraceae</taxon>
        <taxon>Sunxiuqinia</taxon>
    </lineage>
</organism>
<evidence type="ECO:0000256" key="1">
    <source>
        <dbReference type="ARBA" id="ARBA00001445"/>
    </source>
</evidence>
<dbReference type="GO" id="GO:0005975">
    <property type="term" value="P:carbohydrate metabolic process"/>
    <property type="evidence" value="ECO:0007669"/>
    <property type="project" value="InterPro"/>
</dbReference>
<keyword evidence="7" id="KW-1185">Reference proteome</keyword>
<gene>
    <name evidence="6" type="ORF">NC99_39840</name>
</gene>
<evidence type="ECO:0000256" key="2">
    <source>
        <dbReference type="ARBA" id="ARBA00012652"/>
    </source>
</evidence>
<protein>
    <recommendedName>
        <fullName evidence="2">alpha-L-rhamnosidase</fullName>
        <ecNumber evidence="2">3.2.1.40</ecNumber>
    </recommendedName>
</protein>
<dbReference type="Gene3D" id="1.50.10.10">
    <property type="match status" value="1"/>
</dbReference>
<name>A0A0L8V459_9BACT</name>
<dbReference type="EMBL" id="LGIA01000196">
    <property type="protein sequence ID" value="KOH43204.1"/>
    <property type="molecule type" value="Genomic_DNA"/>
</dbReference>
<dbReference type="InterPro" id="IPR035398">
    <property type="entry name" value="Bac_rhamnosid_C"/>
</dbReference>
<evidence type="ECO:0000256" key="3">
    <source>
        <dbReference type="ARBA" id="ARBA00022801"/>
    </source>
</evidence>
<feature type="domain" description="Alpha-L-rhamnosidase C-terminal" evidence="5">
    <location>
        <begin position="260"/>
        <end position="330"/>
    </location>
</feature>
<dbReference type="InterPro" id="IPR035396">
    <property type="entry name" value="Bac_rhamnosid6H"/>
</dbReference>
<dbReference type="InterPro" id="IPR008928">
    <property type="entry name" value="6-hairpin_glycosidase_sf"/>
</dbReference>
<evidence type="ECO:0000259" key="5">
    <source>
        <dbReference type="Pfam" id="PF17390"/>
    </source>
</evidence>
<dbReference type="STRING" id="1409788.NC99_39840"/>
<dbReference type="Proteomes" id="UP000036958">
    <property type="component" value="Unassembled WGS sequence"/>
</dbReference>
<dbReference type="EC" id="3.2.1.40" evidence="2"/>
<evidence type="ECO:0000313" key="7">
    <source>
        <dbReference type="Proteomes" id="UP000036958"/>
    </source>
</evidence>
<reference evidence="7" key="1">
    <citation type="submission" date="2015-07" db="EMBL/GenBank/DDBJ databases">
        <title>Genome sequencing of Sunxiuqinia dokdonensis strain SK.</title>
        <authorList>
            <person name="Ahn S."/>
            <person name="Kim B.-C."/>
        </authorList>
    </citation>
    <scope>NUCLEOTIDE SEQUENCE [LARGE SCALE GENOMIC DNA]</scope>
    <source>
        <strain evidence="7">SK</strain>
    </source>
</reference>
<dbReference type="PANTHER" id="PTHR33307">
    <property type="entry name" value="ALPHA-RHAMNOSIDASE (EUROFUNG)"/>
    <property type="match status" value="1"/>
</dbReference>
<comment type="caution">
    <text evidence="6">The sequence shown here is derived from an EMBL/GenBank/DDBJ whole genome shotgun (WGS) entry which is preliminary data.</text>
</comment>
<dbReference type="Gene3D" id="2.60.420.10">
    <property type="entry name" value="Maltose phosphorylase, domain 3"/>
    <property type="match status" value="1"/>
</dbReference>
<keyword evidence="3" id="KW-0378">Hydrolase</keyword>
<dbReference type="PANTHER" id="PTHR33307:SF6">
    <property type="entry name" value="ALPHA-RHAMNOSIDASE (EUROFUNG)-RELATED"/>
    <property type="match status" value="1"/>
</dbReference>
<dbReference type="AlphaFoldDB" id="A0A0L8V459"/>
<sequence length="362" mass="40606">MAWIDYLYTGNKESLEEFYADLKAKTLLPLADETGLISTRTGKVTPEILQSIHLNDQLRDIVDWPHTGILGLGKNEAGETDGFVFQDVNTVVNAYHYYALKVMGTIAAQLGKPDESDFYNQRATALKKTFNAKFIDSKRKIYTDGIGTDHASLHANMFPLAFGLAPDKYVDEINAFIRSRGMACSVYGSQFLMDAVYDGHNADYGLELLTSTDERSWYNMIRAGSTITMEAWDDKYKPNQDWNHAWGAVPANNIPRKLMGIEPLEPGFSKIQIKPQPGGLRQAEIKHPTIRGDVLVSFQNEPDKSFHLTVSIPANTTADIYLPFWSKKQAVTMNGEKVKLRNTGKFIRIEGVGSGTHRFEVR</sequence>
<accession>A0A0L8V459</accession>
<dbReference type="InterPro" id="IPR012341">
    <property type="entry name" value="6hp_glycosidase-like_sf"/>
</dbReference>
<dbReference type="PATRIC" id="fig|1409788.3.peg.4069"/>
<dbReference type="InterPro" id="IPR016007">
    <property type="entry name" value="Alpha_rhamnosid"/>
</dbReference>
<dbReference type="Pfam" id="PF17390">
    <property type="entry name" value="Bac_rhamnosid_C"/>
    <property type="match status" value="1"/>
</dbReference>
<feature type="domain" description="Alpha-L-rhamnosidase six-hairpin glycosidase" evidence="4">
    <location>
        <begin position="3"/>
        <end position="253"/>
    </location>
</feature>
<proteinExistence type="predicted"/>